<evidence type="ECO:0000256" key="2">
    <source>
        <dbReference type="ARBA" id="ARBA00022536"/>
    </source>
</evidence>
<proteinExistence type="predicted"/>
<keyword evidence="2 9" id="KW-0245">EGF-like domain</keyword>
<dbReference type="PROSITE" id="PS01186">
    <property type="entry name" value="EGF_2"/>
    <property type="match status" value="2"/>
</dbReference>
<dbReference type="SUPFAM" id="SSF57196">
    <property type="entry name" value="EGF/Laminin"/>
    <property type="match status" value="2"/>
</dbReference>
<evidence type="ECO:0000256" key="6">
    <source>
        <dbReference type="ARBA" id="ARBA00022843"/>
    </source>
</evidence>
<dbReference type="EMBL" id="BLXT01001319">
    <property type="protein sequence ID" value="GFN84472.1"/>
    <property type="molecule type" value="Genomic_DNA"/>
</dbReference>
<dbReference type="Proteomes" id="UP000735302">
    <property type="component" value="Unassembled WGS sequence"/>
</dbReference>
<evidence type="ECO:0000256" key="5">
    <source>
        <dbReference type="ARBA" id="ARBA00022782"/>
    </source>
</evidence>
<keyword evidence="4" id="KW-0677">Repeat</keyword>
<dbReference type="PROSITE" id="PS00022">
    <property type="entry name" value="EGF_1"/>
    <property type="match status" value="4"/>
</dbReference>
<feature type="disulfide bond" evidence="9">
    <location>
        <begin position="304"/>
        <end position="313"/>
    </location>
</feature>
<accession>A0AAV3YQD9</accession>
<dbReference type="CDD" id="cd00054">
    <property type="entry name" value="EGF_CA"/>
    <property type="match status" value="5"/>
</dbReference>
<dbReference type="InterPro" id="IPR013032">
    <property type="entry name" value="EGF-like_CS"/>
</dbReference>
<feature type="disulfide bond" evidence="9">
    <location>
        <begin position="381"/>
        <end position="390"/>
    </location>
</feature>
<dbReference type="GO" id="GO:0030154">
    <property type="term" value="P:cell differentiation"/>
    <property type="evidence" value="ECO:0007669"/>
    <property type="project" value="UniProtKB-KW"/>
</dbReference>
<keyword evidence="1" id="KW-0217">Developmental protein</keyword>
<keyword evidence="7 9" id="KW-1015">Disulfide bond</keyword>
<dbReference type="InterPro" id="IPR051022">
    <property type="entry name" value="Notch_Cell-Fate_Det"/>
</dbReference>
<dbReference type="PROSITE" id="PS00010">
    <property type="entry name" value="ASX_HYDROXYL"/>
    <property type="match status" value="5"/>
</dbReference>
<feature type="disulfide bond" evidence="9">
    <location>
        <begin position="266"/>
        <end position="275"/>
    </location>
</feature>
<feature type="disulfide bond" evidence="9">
    <location>
        <begin position="342"/>
        <end position="351"/>
    </location>
</feature>
<keyword evidence="12" id="KW-1185">Reference proteome</keyword>
<dbReference type="Pfam" id="PF01414">
    <property type="entry name" value="DSL"/>
    <property type="match status" value="1"/>
</dbReference>
<evidence type="ECO:0000256" key="4">
    <source>
        <dbReference type="ARBA" id="ARBA00022737"/>
    </source>
</evidence>
<dbReference type="InterPro" id="IPR000152">
    <property type="entry name" value="EGF-type_Asp/Asn_hydroxyl_site"/>
</dbReference>
<feature type="domain" description="EGF-like" evidence="10">
    <location>
        <begin position="354"/>
        <end position="391"/>
    </location>
</feature>
<dbReference type="PANTHER" id="PTHR24049:SF30">
    <property type="match status" value="1"/>
</dbReference>
<dbReference type="FunFam" id="2.10.25.10:FF:000038">
    <property type="entry name" value="Fibrillin 2"/>
    <property type="match status" value="1"/>
</dbReference>
<keyword evidence="6" id="KW-0832">Ubl conjugation</keyword>
<dbReference type="GO" id="GO:0005509">
    <property type="term" value="F:calcium ion binding"/>
    <property type="evidence" value="ECO:0007669"/>
    <property type="project" value="InterPro"/>
</dbReference>
<dbReference type="FunFam" id="2.10.25.10:FF:000173">
    <property type="entry name" value="Neurogenic locus notch protein 2"/>
    <property type="match status" value="1"/>
</dbReference>
<keyword evidence="3" id="KW-0732">Signal</keyword>
<dbReference type="SMART" id="SM00179">
    <property type="entry name" value="EGF_CA"/>
    <property type="match status" value="5"/>
</dbReference>
<dbReference type="Gene3D" id="2.60.40.3510">
    <property type="match status" value="1"/>
</dbReference>
<keyword evidence="5" id="KW-0221">Differentiation</keyword>
<gene>
    <name evidence="11" type="ORF">PoB_001097800</name>
</gene>
<dbReference type="Pfam" id="PF07645">
    <property type="entry name" value="EGF_CA"/>
    <property type="match status" value="2"/>
</dbReference>
<dbReference type="InterPro" id="IPR001881">
    <property type="entry name" value="EGF-like_Ca-bd_dom"/>
</dbReference>
<feature type="domain" description="EGF-like" evidence="10">
    <location>
        <begin position="278"/>
        <end position="314"/>
    </location>
</feature>
<evidence type="ECO:0000259" key="10">
    <source>
        <dbReference type="PROSITE" id="PS50026"/>
    </source>
</evidence>
<dbReference type="InterPro" id="IPR000742">
    <property type="entry name" value="EGF"/>
</dbReference>
<dbReference type="SMART" id="SM00181">
    <property type="entry name" value="EGF"/>
    <property type="match status" value="5"/>
</dbReference>
<reference evidence="11 12" key="1">
    <citation type="journal article" date="2021" name="Elife">
        <title>Chloroplast acquisition without the gene transfer in kleptoplastic sea slugs, Plakobranchus ocellatus.</title>
        <authorList>
            <person name="Maeda T."/>
            <person name="Takahashi S."/>
            <person name="Yoshida T."/>
            <person name="Shimamura S."/>
            <person name="Takaki Y."/>
            <person name="Nagai Y."/>
            <person name="Toyoda A."/>
            <person name="Suzuki Y."/>
            <person name="Arimoto A."/>
            <person name="Ishii H."/>
            <person name="Satoh N."/>
            <person name="Nishiyama T."/>
            <person name="Hasebe M."/>
            <person name="Maruyama T."/>
            <person name="Minagawa J."/>
            <person name="Obokata J."/>
            <person name="Shigenobu S."/>
        </authorList>
    </citation>
    <scope>NUCLEOTIDE SEQUENCE [LARGE SCALE GENOMIC DNA]</scope>
</reference>
<dbReference type="InterPro" id="IPR001774">
    <property type="entry name" value="DSL"/>
</dbReference>
<organism evidence="11 12">
    <name type="scientific">Plakobranchus ocellatus</name>
    <dbReference type="NCBI Taxonomy" id="259542"/>
    <lineage>
        <taxon>Eukaryota</taxon>
        <taxon>Metazoa</taxon>
        <taxon>Spiralia</taxon>
        <taxon>Lophotrochozoa</taxon>
        <taxon>Mollusca</taxon>
        <taxon>Gastropoda</taxon>
        <taxon>Heterobranchia</taxon>
        <taxon>Euthyneura</taxon>
        <taxon>Panpulmonata</taxon>
        <taxon>Sacoglossa</taxon>
        <taxon>Placobranchoidea</taxon>
        <taxon>Plakobranchidae</taxon>
        <taxon>Plakobranchus</taxon>
    </lineage>
</organism>
<dbReference type="FunFam" id="2.10.25.10:FF:000122">
    <property type="entry name" value="Protein crumbs homolog 2"/>
    <property type="match status" value="1"/>
</dbReference>
<feature type="domain" description="EGF-like" evidence="10">
    <location>
        <begin position="393"/>
        <end position="430"/>
    </location>
</feature>
<dbReference type="GO" id="GO:0007154">
    <property type="term" value="P:cell communication"/>
    <property type="evidence" value="ECO:0007669"/>
    <property type="project" value="InterPro"/>
</dbReference>
<evidence type="ECO:0000256" key="3">
    <source>
        <dbReference type="ARBA" id="ARBA00022729"/>
    </source>
</evidence>
<dbReference type="InterPro" id="IPR049883">
    <property type="entry name" value="NOTCH1_EGF-like"/>
</dbReference>
<dbReference type="AlphaFoldDB" id="A0AAV3YQD9"/>
<dbReference type="GO" id="GO:0016020">
    <property type="term" value="C:membrane"/>
    <property type="evidence" value="ECO:0007669"/>
    <property type="project" value="InterPro"/>
</dbReference>
<dbReference type="Gene3D" id="2.10.25.10">
    <property type="entry name" value="Laminin"/>
    <property type="match status" value="5"/>
</dbReference>
<evidence type="ECO:0000313" key="11">
    <source>
        <dbReference type="EMBL" id="GFN84472.1"/>
    </source>
</evidence>
<feature type="domain" description="EGF-like" evidence="10">
    <location>
        <begin position="240"/>
        <end position="276"/>
    </location>
</feature>
<comment type="caution">
    <text evidence="9">Lacks conserved residue(s) required for the propagation of feature annotation.</text>
</comment>
<dbReference type="Pfam" id="PF12661">
    <property type="entry name" value="hEGF"/>
    <property type="match status" value="1"/>
</dbReference>
<feature type="domain" description="EGF-like" evidence="10">
    <location>
        <begin position="316"/>
        <end position="352"/>
    </location>
</feature>
<dbReference type="PROSITE" id="PS50026">
    <property type="entry name" value="EGF_3"/>
    <property type="match status" value="5"/>
</dbReference>
<evidence type="ECO:0000256" key="1">
    <source>
        <dbReference type="ARBA" id="ARBA00022473"/>
    </source>
</evidence>
<dbReference type="PANTHER" id="PTHR24049">
    <property type="entry name" value="CRUMBS FAMILY MEMBER"/>
    <property type="match status" value="1"/>
</dbReference>
<dbReference type="PROSITE" id="PS01187">
    <property type="entry name" value="EGF_CA"/>
    <property type="match status" value="3"/>
</dbReference>
<keyword evidence="8" id="KW-0325">Glycoprotein</keyword>
<dbReference type="InterPro" id="IPR018097">
    <property type="entry name" value="EGF_Ca-bd_CS"/>
</dbReference>
<dbReference type="InterPro" id="IPR009030">
    <property type="entry name" value="Growth_fac_rcpt_cys_sf"/>
</dbReference>
<dbReference type="Gene3D" id="2.10.25.140">
    <property type="match status" value="1"/>
</dbReference>
<protein>
    <submittedName>
        <fullName evidence="11">Neurogenic locus notch homolog protein 1-like</fullName>
    </submittedName>
</protein>
<comment type="caution">
    <text evidence="11">The sequence shown here is derived from an EMBL/GenBank/DDBJ whole genome shotgun (WGS) entry which is preliminary data.</text>
</comment>
<dbReference type="Pfam" id="PF00008">
    <property type="entry name" value="EGF"/>
    <property type="match status" value="2"/>
</dbReference>
<sequence length="639" mass="71115">MRCFDLKGKKWPGTILKPDQMSIVLCKSSTESSWFYDATVNDDLHIGFVLFAAARFSGDGTVFFVVKFKSYRNKGGLQSNGDVCDGRWGVRVDACDHKFGLCVDYVDRYEKSIENCLYSGPVYTREYRNQDVINFNGQEMRFLYESWPGGVWLKIQVFDVDPKEDEDVDYLSRKFKALPTTGSNPSKRLLRLMGTRNTIGHYGPDCLKRCLPEIGDHYGCTSSGDKACHSGWAGLDCDINIDDCLGVLCKHGGSCQDLVNDYECACTEGYEGKHCQRNKNECLSRASCKHGTCFDEVGYYRCECYPGYSGKTCDIYTDVCDSKPCINGGTCENVRGDYICHCPDNFKGPNCIEDVDECLERNPCYNGSTCLNILGTFSCECPIGMKGRTCSEDVDECLHGTLCANGATCVNTLGSFSCRCALGFTASHAHAQMVTKDACVARILTSVSEYHARMVLYVRTLSAVSLVVARMVMRDLNVVPESLQRWHVASITKVCWTRNPLRCSEDNFHSQDEHDWSIVQPKAMPTSKFIQSVVYLSVENLILNPLNKSSSITGTLSGTWYILRTCWIILSGTEPFAVARFTSLSVGGLLVNLTPGVDGQTRPSISSSGFTRFGSEYILRMRLPVPLKCLILVAERAAW</sequence>
<evidence type="ECO:0000256" key="8">
    <source>
        <dbReference type="ARBA" id="ARBA00023180"/>
    </source>
</evidence>
<evidence type="ECO:0000256" key="9">
    <source>
        <dbReference type="PROSITE-ProRule" id="PRU00076"/>
    </source>
</evidence>
<evidence type="ECO:0000256" key="7">
    <source>
        <dbReference type="ARBA" id="ARBA00023157"/>
    </source>
</evidence>
<name>A0AAV3YQD9_9GAST</name>
<dbReference type="FunFam" id="2.10.25.10:FF:000472">
    <property type="entry name" value="Uncharacterized protein, isoform A"/>
    <property type="match status" value="1"/>
</dbReference>
<evidence type="ECO:0000313" key="12">
    <source>
        <dbReference type="Proteomes" id="UP000735302"/>
    </source>
</evidence>
<dbReference type="SUPFAM" id="SSF57184">
    <property type="entry name" value="Growth factor receptor domain"/>
    <property type="match status" value="1"/>
</dbReference>